<dbReference type="InterPro" id="IPR011701">
    <property type="entry name" value="MFS"/>
</dbReference>
<protein>
    <submittedName>
        <fullName evidence="9">MFS transporter</fullName>
    </submittedName>
</protein>
<comment type="subcellular location">
    <subcellularLocation>
        <location evidence="1">Cell membrane</location>
        <topology evidence="1">Multi-pass membrane protein</topology>
    </subcellularLocation>
</comment>
<dbReference type="InterPro" id="IPR020846">
    <property type="entry name" value="MFS_dom"/>
</dbReference>
<dbReference type="SUPFAM" id="SSF103473">
    <property type="entry name" value="MFS general substrate transporter"/>
    <property type="match status" value="1"/>
</dbReference>
<evidence type="ECO:0000256" key="1">
    <source>
        <dbReference type="ARBA" id="ARBA00004651"/>
    </source>
</evidence>
<keyword evidence="5 7" id="KW-1133">Transmembrane helix</keyword>
<feature type="transmembrane region" description="Helical" evidence="7">
    <location>
        <begin position="113"/>
        <end position="135"/>
    </location>
</feature>
<evidence type="ECO:0000256" key="4">
    <source>
        <dbReference type="ARBA" id="ARBA00022692"/>
    </source>
</evidence>
<feature type="transmembrane region" description="Helical" evidence="7">
    <location>
        <begin position="147"/>
        <end position="169"/>
    </location>
</feature>
<feature type="transmembrane region" description="Helical" evidence="7">
    <location>
        <begin position="20"/>
        <end position="44"/>
    </location>
</feature>
<feature type="domain" description="Major facilitator superfamily (MFS) profile" evidence="8">
    <location>
        <begin position="22"/>
        <end position="465"/>
    </location>
</feature>
<proteinExistence type="predicted"/>
<dbReference type="Pfam" id="PF07690">
    <property type="entry name" value="MFS_1"/>
    <property type="match status" value="1"/>
</dbReference>
<feature type="transmembrane region" description="Helical" evidence="7">
    <location>
        <begin position="413"/>
        <end position="433"/>
    </location>
</feature>
<feature type="transmembrane region" description="Helical" evidence="7">
    <location>
        <begin position="233"/>
        <end position="256"/>
    </location>
</feature>
<evidence type="ECO:0000256" key="5">
    <source>
        <dbReference type="ARBA" id="ARBA00022989"/>
    </source>
</evidence>
<feature type="transmembrane region" description="Helical" evidence="7">
    <location>
        <begin position="306"/>
        <end position="329"/>
    </location>
</feature>
<dbReference type="PROSITE" id="PS50850">
    <property type="entry name" value="MFS"/>
    <property type="match status" value="1"/>
</dbReference>
<evidence type="ECO:0000256" key="7">
    <source>
        <dbReference type="SAM" id="Phobius"/>
    </source>
</evidence>
<dbReference type="InterPro" id="IPR036259">
    <property type="entry name" value="MFS_trans_sf"/>
</dbReference>
<keyword evidence="4 7" id="KW-0812">Transmembrane</keyword>
<evidence type="ECO:0000256" key="3">
    <source>
        <dbReference type="ARBA" id="ARBA00022475"/>
    </source>
</evidence>
<dbReference type="GO" id="GO:0005886">
    <property type="term" value="C:plasma membrane"/>
    <property type="evidence" value="ECO:0007669"/>
    <property type="project" value="UniProtKB-SubCell"/>
</dbReference>
<reference evidence="9 10" key="1">
    <citation type="submission" date="2015-09" db="EMBL/GenBank/DDBJ databases">
        <title>Genome sequence of ICMP 13104.</title>
        <authorList>
            <person name="Visnovsky S."/>
            <person name="Lu A."/>
            <person name="Panda P."/>
            <person name="Pitman A."/>
        </authorList>
    </citation>
    <scope>NUCLEOTIDE SEQUENCE [LARGE SCALE GENOMIC DNA]</scope>
    <source>
        <strain evidence="9 10">ICMP 13104</strain>
    </source>
</reference>
<dbReference type="PANTHER" id="PTHR42718">
    <property type="entry name" value="MAJOR FACILITATOR SUPERFAMILY MULTIDRUG TRANSPORTER MFSC"/>
    <property type="match status" value="1"/>
</dbReference>
<dbReference type="Gene3D" id="1.20.1720.10">
    <property type="entry name" value="Multidrug resistance protein D"/>
    <property type="match status" value="1"/>
</dbReference>
<dbReference type="AlphaFoldDB" id="A0A0W0HF77"/>
<feature type="transmembrane region" description="Helical" evidence="7">
    <location>
        <begin position="56"/>
        <end position="76"/>
    </location>
</feature>
<organism evidence="9 10">
    <name type="scientific">Pseudomonas viridiflava ICMP 13104</name>
    <dbReference type="NCBI Taxonomy" id="1198305"/>
    <lineage>
        <taxon>Bacteria</taxon>
        <taxon>Pseudomonadati</taxon>
        <taxon>Pseudomonadota</taxon>
        <taxon>Gammaproteobacteria</taxon>
        <taxon>Pseudomonadales</taxon>
        <taxon>Pseudomonadaceae</taxon>
        <taxon>Pseudomonas</taxon>
    </lineage>
</organism>
<feature type="transmembrane region" description="Helical" evidence="7">
    <location>
        <begin position="88"/>
        <end position="107"/>
    </location>
</feature>
<feature type="transmembrane region" description="Helical" evidence="7">
    <location>
        <begin position="439"/>
        <end position="462"/>
    </location>
</feature>
<keyword evidence="10" id="KW-1185">Reference proteome</keyword>
<gene>
    <name evidence="9" type="ORF">AO067_16825</name>
</gene>
<keyword evidence="6 7" id="KW-0472">Membrane</keyword>
<comment type="caution">
    <text evidence="9">The sequence shown here is derived from an EMBL/GenBank/DDBJ whole genome shotgun (WGS) entry which is preliminary data.</text>
</comment>
<dbReference type="Gene3D" id="1.20.1250.20">
    <property type="entry name" value="MFS general substrate transporter like domains"/>
    <property type="match status" value="1"/>
</dbReference>
<feature type="transmembrane region" description="Helical" evidence="7">
    <location>
        <begin position="276"/>
        <end position="300"/>
    </location>
</feature>
<dbReference type="Proteomes" id="UP000053048">
    <property type="component" value="Unassembled WGS sequence"/>
</dbReference>
<evidence type="ECO:0000256" key="6">
    <source>
        <dbReference type="ARBA" id="ARBA00023136"/>
    </source>
</evidence>
<dbReference type="CDD" id="cd17321">
    <property type="entry name" value="MFS_MMR_MDR_like"/>
    <property type="match status" value="1"/>
</dbReference>
<evidence type="ECO:0000313" key="10">
    <source>
        <dbReference type="Proteomes" id="UP000053048"/>
    </source>
</evidence>
<feature type="transmembrane region" description="Helical" evidence="7">
    <location>
        <begin position="373"/>
        <end position="392"/>
    </location>
</feature>
<keyword evidence="3" id="KW-1003">Cell membrane</keyword>
<feature type="transmembrane region" description="Helical" evidence="7">
    <location>
        <begin position="175"/>
        <end position="197"/>
    </location>
</feature>
<dbReference type="PANTHER" id="PTHR42718:SF46">
    <property type="entry name" value="BLR6921 PROTEIN"/>
    <property type="match status" value="1"/>
</dbReference>
<evidence type="ECO:0000256" key="2">
    <source>
        <dbReference type="ARBA" id="ARBA00022448"/>
    </source>
</evidence>
<keyword evidence="2" id="KW-0813">Transport</keyword>
<dbReference type="EMBL" id="LKEJ01000149">
    <property type="protein sequence ID" value="KTB59423.1"/>
    <property type="molecule type" value="Genomic_DNA"/>
</dbReference>
<evidence type="ECO:0000259" key="8">
    <source>
        <dbReference type="PROSITE" id="PS50850"/>
    </source>
</evidence>
<feature type="transmembrane region" description="Helical" evidence="7">
    <location>
        <begin position="209"/>
        <end position="227"/>
    </location>
</feature>
<sequence length="472" mass="48975">MSHSPSAQAPSLSRQDTRRVLALAVILSAQLMLQMDFLIVMVALPQIQADLGFSPAALSWVPNAFALALGGLLLLGGRLGDVYGRVRAFKAGLAIFVLASLMGGLASSPLLLIAARILQGVGAAIAAPSVLALVMNIARNEAERNRGLALFITVSSVGASAGLILGGALTEYFSWRWSLLINVPVGIFILLMIGKVVEETVRQPAKFDMSGALTATAGSIALVFGFINAAEHGWAHIGTLPSFVAAVVLLTAFWIIEGHARQPLLNLNLLRSRSRVVALAVMAIIVGMHFSMLFLVVQYFQKVLGLGPLAAGLAYLPVTCTVFAVTHFMPGLIGRFGASRLQLSGCILVAISFAGFAIIDIDGSYAGSVLGPMLVHSLGIALVFTPGTVLTLDGVAAEQSGTASGLLQMDQQIGGALGIAVVTSVFAFTSIQGDFVSGLPMAFGVAGALSAMAALLTCVGMYKTRAVLADQT</sequence>
<dbReference type="GO" id="GO:0022857">
    <property type="term" value="F:transmembrane transporter activity"/>
    <property type="evidence" value="ECO:0007669"/>
    <property type="project" value="InterPro"/>
</dbReference>
<name>A0A0W0HF77_PSEVI</name>
<evidence type="ECO:0000313" key="9">
    <source>
        <dbReference type="EMBL" id="KTB59423.1"/>
    </source>
</evidence>
<feature type="transmembrane region" description="Helical" evidence="7">
    <location>
        <begin position="341"/>
        <end position="361"/>
    </location>
</feature>
<accession>A0A0W0HF77</accession>